<evidence type="ECO:0000313" key="3">
    <source>
        <dbReference type="Proteomes" id="UP000298656"/>
    </source>
</evidence>
<name>A0A4P8IN41_9BURK</name>
<gene>
    <name evidence="2" type="ORF">FAZ95_03290</name>
</gene>
<dbReference type="OrthoDB" id="9092623at2"/>
<evidence type="ECO:0000313" key="2">
    <source>
        <dbReference type="EMBL" id="QCP48293.1"/>
    </source>
</evidence>
<organism evidence="2 3">
    <name type="scientific">Trinickia violacea</name>
    <dbReference type="NCBI Taxonomy" id="2571746"/>
    <lineage>
        <taxon>Bacteria</taxon>
        <taxon>Pseudomonadati</taxon>
        <taxon>Pseudomonadota</taxon>
        <taxon>Betaproteobacteria</taxon>
        <taxon>Burkholderiales</taxon>
        <taxon>Burkholderiaceae</taxon>
        <taxon>Trinickia</taxon>
    </lineage>
</organism>
<dbReference type="Proteomes" id="UP000298656">
    <property type="component" value="Chromosome 1"/>
</dbReference>
<dbReference type="AlphaFoldDB" id="A0A4P8IN41"/>
<dbReference type="EMBL" id="CP040077">
    <property type="protein sequence ID" value="QCP48293.1"/>
    <property type="molecule type" value="Genomic_DNA"/>
</dbReference>
<protein>
    <submittedName>
        <fullName evidence="2">Uncharacterized protein</fullName>
    </submittedName>
</protein>
<accession>A0A4P8IN41</accession>
<keyword evidence="1" id="KW-0732">Signal</keyword>
<feature type="signal peptide" evidence="1">
    <location>
        <begin position="1"/>
        <end position="27"/>
    </location>
</feature>
<keyword evidence="3" id="KW-1185">Reference proteome</keyword>
<proteinExistence type="predicted"/>
<dbReference type="RefSeq" id="WP_137331135.1">
    <property type="nucleotide sequence ID" value="NZ_CP040077.1"/>
</dbReference>
<feature type="chain" id="PRO_5020829058" evidence="1">
    <location>
        <begin position="28"/>
        <end position="179"/>
    </location>
</feature>
<reference evidence="2 3" key="1">
    <citation type="submission" date="2019-05" db="EMBL/GenBank/DDBJ databases">
        <title>Burkholderia sp. DHOD12, isolated from subtropical forest soil.</title>
        <authorList>
            <person name="Gao Z.-H."/>
            <person name="Qiu L.-H."/>
        </authorList>
    </citation>
    <scope>NUCLEOTIDE SEQUENCE [LARGE SCALE GENOMIC DNA]</scope>
    <source>
        <strain evidence="2 3">DHOD12</strain>
    </source>
</reference>
<dbReference type="KEGG" id="tvl:FAZ95_03290"/>
<evidence type="ECO:0000256" key="1">
    <source>
        <dbReference type="SAM" id="SignalP"/>
    </source>
</evidence>
<sequence length="179" mass="19600">MGHFRKWSAVLALASTCWLSMGPSVQAKAFSAELRFDIKKGEPGQPNEYTKLEFLDGSNRYVALVRRTGRVVDSGMLRGAMVQEWGFHEVTLGPNANGRGTGYLVITRGPGNLLYLKTQLRQISVSTKAGEPHSVFNGLWEISGATGTFSGLQGAGTLRINRLSESERQWLLDGEISEP</sequence>